<feature type="compositionally biased region" description="Polar residues" evidence="1">
    <location>
        <begin position="68"/>
        <end position="81"/>
    </location>
</feature>
<evidence type="ECO:0000256" key="1">
    <source>
        <dbReference type="SAM" id="MobiDB-lite"/>
    </source>
</evidence>
<keyword evidence="3" id="KW-1185">Reference proteome</keyword>
<gene>
    <name evidence="2" type="ORF">OG563_08345</name>
</gene>
<feature type="region of interest" description="Disordered" evidence="1">
    <location>
        <begin position="61"/>
        <end position="81"/>
    </location>
</feature>
<protein>
    <submittedName>
        <fullName evidence="2">Uncharacterized protein</fullName>
    </submittedName>
</protein>
<reference evidence="2" key="1">
    <citation type="submission" date="2022-10" db="EMBL/GenBank/DDBJ databases">
        <title>The complete genomes of actinobacterial strains from the NBC collection.</title>
        <authorList>
            <person name="Joergensen T.S."/>
            <person name="Alvarez Arevalo M."/>
            <person name="Sterndorff E.B."/>
            <person name="Faurdal D."/>
            <person name="Vuksanovic O."/>
            <person name="Mourched A.-S."/>
            <person name="Charusanti P."/>
            <person name="Shaw S."/>
            <person name="Blin K."/>
            <person name="Weber T."/>
        </authorList>
    </citation>
    <scope>NUCLEOTIDE SEQUENCE</scope>
    <source>
        <strain evidence="2">NBC_01482</strain>
    </source>
</reference>
<sequence length="81" mass="9019">MREIQPKRNEIAPSVKALLAAFHEDTPEKLELAPSHSHPTLQRSDGSWCEVDEDGWPADCEDLDQGDESTFSHSTTELGLD</sequence>
<dbReference type="EMBL" id="CP109441">
    <property type="protein sequence ID" value="WUV48195.1"/>
    <property type="molecule type" value="Genomic_DNA"/>
</dbReference>
<organism evidence="2 3">
    <name type="scientific">Nocardia vinacea</name>
    <dbReference type="NCBI Taxonomy" id="96468"/>
    <lineage>
        <taxon>Bacteria</taxon>
        <taxon>Bacillati</taxon>
        <taxon>Actinomycetota</taxon>
        <taxon>Actinomycetes</taxon>
        <taxon>Mycobacteriales</taxon>
        <taxon>Nocardiaceae</taxon>
        <taxon>Nocardia</taxon>
    </lineage>
</organism>
<evidence type="ECO:0000313" key="3">
    <source>
        <dbReference type="Proteomes" id="UP001432062"/>
    </source>
</evidence>
<dbReference type="RefSeq" id="WP_329412500.1">
    <property type="nucleotide sequence ID" value="NZ_CP109441.1"/>
</dbReference>
<accession>A0ABZ1YY28</accession>
<proteinExistence type="predicted"/>
<name>A0ABZ1YY28_9NOCA</name>
<evidence type="ECO:0000313" key="2">
    <source>
        <dbReference type="EMBL" id="WUV48195.1"/>
    </source>
</evidence>
<dbReference type="Proteomes" id="UP001432062">
    <property type="component" value="Chromosome"/>
</dbReference>